<comment type="subcellular location">
    <subcellularLocation>
        <location evidence="1">Cell membrane</location>
        <topology evidence="1">Multi-pass membrane protein</topology>
    </subcellularLocation>
</comment>
<keyword evidence="9" id="KW-1185">Reference proteome</keyword>
<dbReference type="CDD" id="cd06174">
    <property type="entry name" value="MFS"/>
    <property type="match status" value="1"/>
</dbReference>
<dbReference type="AlphaFoldDB" id="A0A543PEU8"/>
<feature type="transmembrane region" description="Helical" evidence="6">
    <location>
        <begin position="319"/>
        <end position="340"/>
    </location>
</feature>
<protein>
    <submittedName>
        <fullName evidence="8">Sugar phosphate permease</fullName>
    </submittedName>
</protein>
<dbReference type="Proteomes" id="UP000319865">
    <property type="component" value="Unassembled WGS sequence"/>
</dbReference>
<evidence type="ECO:0000256" key="6">
    <source>
        <dbReference type="SAM" id="Phobius"/>
    </source>
</evidence>
<accession>A0A543PEU8</accession>
<feature type="transmembrane region" description="Helical" evidence="6">
    <location>
        <begin position="261"/>
        <end position="282"/>
    </location>
</feature>
<dbReference type="RefSeq" id="WP_142027070.1">
    <property type="nucleotide sequence ID" value="NZ_VFQE01000001.1"/>
</dbReference>
<evidence type="ECO:0000259" key="7">
    <source>
        <dbReference type="PROSITE" id="PS50850"/>
    </source>
</evidence>
<feature type="transmembrane region" description="Helical" evidence="6">
    <location>
        <begin position="50"/>
        <end position="75"/>
    </location>
</feature>
<dbReference type="GO" id="GO:0022857">
    <property type="term" value="F:transmembrane transporter activity"/>
    <property type="evidence" value="ECO:0007669"/>
    <property type="project" value="InterPro"/>
</dbReference>
<keyword evidence="2" id="KW-0813">Transport</keyword>
<evidence type="ECO:0000313" key="8">
    <source>
        <dbReference type="EMBL" id="TQN42604.1"/>
    </source>
</evidence>
<feature type="transmembrane region" description="Helical" evidence="6">
    <location>
        <begin position="112"/>
        <end position="133"/>
    </location>
</feature>
<feature type="transmembrane region" description="Helical" evidence="6">
    <location>
        <begin position="177"/>
        <end position="195"/>
    </location>
</feature>
<dbReference type="PROSITE" id="PS50850">
    <property type="entry name" value="MFS"/>
    <property type="match status" value="1"/>
</dbReference>
<feature type="transmembrane region" description="Helical" evidence="6">
    <location>
        <begin position="20"/>
        <end position="44"/>
    </location>
</feature>
<organism evidence="8 9">
    <name type="scientific">Blastococcus colisei</name>
    <dbReference type="NCBI Taxonomy" id="1564162"/>
    <lineage>
        <taxon>Bacteria</taxon>
        <taxon>Bacillati</taxon>
        <taxon>Actinomycetota</taxon>
        <taxon>Actinomycetes</taxon>
        <taxon>Geodermatophilales</taxon>
        <taxon>Geodermatophilaceae</taxon>
        <taxon>Blastococcus</taxon>
    </lineage>
</organism>
<evidence type="ECO:0000256" key="4">
    <source>
        <dbReference type="ARBA" id="ARBA00022989"/>
    </source>
</evidence>
<name>A0A543PEU8_9ACTN</name>
<proteinExistence type="predicted"/>
<feature type="transmembrane region" description="Helical" evidence="6">
    <location>
        <begin position="294"/>
        <end position="313"/>
    </location>
</feature>
<evidence type="ECO:0000256" key="3">
    <source>
        <dbReference type="ARBA" id="ARBA00022692"/>
    </source>
</evidence>
<evidence type="ECO:0000256" key="1">
    <source>
        <dbReference type="ARBA" id="ARBA00004651"/>
    </source>
</evidence>
<keyword evidence="3 6" id="KW-0812">Transmembrane</keyword>
<reference evidence="8 9" key="1">
    <citation type="submission" date="2019-06" db="EMBL/GenBank/DDBJ databases">
        <title>Sequencing the genomes of 1000 actinobacteria strains.</title>
        <authorList>
            <person name="Klenk H.-P."/>
        </authorList>
    </citation>
    <scope>NUCLEOTIDE SEQUENCE [LARGE SCALE GENOMIC DNA]</scope>
    <source>
        <strain evidence="8 9">DSM 46837</strain>
    </source>
</reference>
<dbReference type="InterPro" id="IPR020846">
    <property type="entry name" value="MFS_dom"/>
</dbReference>
<dbReference type="InterPro" id="IPR036259">
    <property type="entry name" value="MFS_trans_sf"/>
</dbReference>
<keyword evidence="4 6" id="KW-1133">Transmembrane helix</keyword>
<dbReference type="PANTHER" id="PTHR42718:SF9">
    <property type="entry name" value="MAJOR FACILITATOR SUPERFAMILY MULTIDRUG TRANSPORTER MFSC"/>
    <property type="match status" value="1"/>
</dbReference>
<feature type="transmembrane region" description="Helical" evidence="6">
    <location>
        <begin position="230"/>
        <end position="249"/>
    </location>
</feature>
<feature type="transmembrane region" description="Helical" evidence="6">
    <location>
        <begin position="87"/>
        <end position="106"/>
    </location>
</feature>
<feature type="transmembrane region" description="Helical" evidence="6">
    <location>
        <begin position="393"/>
        <end position="413"/>
    </location>
</feature>
<dbReference type="OrthoDB" id="4332123at2"/>
<dbReference type="EMBL" id="VFQE01000001">
    <property type="protein sequence ID" value="TQN42604.1"/>
    <property type="molecule type" value="Genomic_DNA"/>
</dbReference>
<dbReference type="InterPro" id="IPR011701">
    <property type="entry name" value="MFS"/>
</dbReference>
<evidence type="ECO:0000313" key="9">
    <source>
        <dbReference type="Proteomes" id="UP000319865"/>
    </source>
</evidence>
<gene>
    <name evidence="8" type="ORF">FHU33_2010</name>
</gene>
<feature type="transmembrane region" description="Helical" evidence="6">
    <location>
        <begin position="361"/>
        <end position="381"/>
    </location>
</feature>
<dbReference type="Pfam" id="PF07690">
    <property type="entry name" value="MFS_1"/>
    <property type="match status" value="1"/>
</dbReference>
<dbReference type="SUPFAM" id="SSF103473">
    <property type="entry name" value="MFS general substrate transporter"/>
    <property type="match status" value="1"/>
</dbReference>
<dbReference type="PANTHER" id="PTHR42718">
    <property type="entry name" value="MAJOR FACILITATOR SUPERFAMILY MULTIDRUG TRANSPORTER MFSC"/>
    <property type="match status" value="1"/>
</dbReference>
<comment type="caution">
    <text evidence="8">The sequence shown here is derived from an EMBL/GenBank/DDBJ whole genome shotgun (WGS) entry which is preliminary data.</text>
</comment>
<dbReference type="GO" id="GO:0005886">
    <property type="term" value="C:plasma membrane"/>
    <property type="evidence" value="ECO:0007669"/>
    <property type="project" value="UniProtKB-SubCell"/>
</dbReference>
<sequence length="448" mass="46588">MQPAGEDAPIAVRPSARAYAIWLVALTAYTVAVFHRASLGVAAVQAQERFAAGASVVAFFLVVQLAVYAALQVPVGVALDRFGSRRMILAGAVTMATGQLVLALATDVPAAVAARVLVGAGDAMTFISVLRVISLWFPGRTVPVITQLTGILGQLGSIVAAYPLVALLHGTSWRATFLGAAATGIVVAVLVLVALRDAPAGTGGTTAAGLAEVRGNLAATWREPGTRIGLYTHLVTQFSGTVFALLWGYPFLVVGQGRSPAVAAALLTLLVVVGMGVGPLFGRLCGRWPLRRSDLVFGILAATVSVWTVVLLWPGRAPLPLLILLVVVLGTNGPGSMIGFDYARTENPAERLGSASGVVNVGGFVASLLTILAVGLVLDVLTPGASTAYELDAFRTAFAVQYLFWAVGLIGVLRRRRELRGRLARDGIVLAPLSVAVRARLRGGSAYR</sequence>
<keyword evidence="5 6" id="KW-0472">Membrane</keyword>
<feature type="domain" description="Major facilitator superfamily (MFS) profile" evidence="7">
    <location>
        <begin position="21"/>
        <end position="420"/>
    </location>
</feature>
<dbReference type="Gene3D" id="1.20.1250.20">
    <property type="entry name" value="MFS general substrate transporter like domains"/>
    <property type="match status" value="2"/>
</dbReference>
<evidence type="ECO:0000256" key="2">
    <source>
        <dbReference type="ARBA" id="ARBA00022448"/>
    </source>
</evidence>
<evidence type="ECO:0000256" key="5">
    <source>
        <dbReference type="ARBA" id="ARBA00023136"/>
    </source>
</evidence>